<evidence type="ECO:0000313" key="3">
    <source>
        <dbReference type="Proteomes" id="UP000235392"/>
    </source>
</evidence>
<feature type="region of interest" description="Disordered" evidence="1">
    <location>
        <begin position="104"/>
        <end position="132"/>
    </location>
</feature>
<dbReference type="EMBL" id="PGCI01000045">
    <property type="protein sequence ID" value="PLW45775.1"/>
    <property type="molecule type" value="Genomic_DNA"/>
</dbReference>
<dbReference type="Proteomes" id="UP000235392">
    <property type="component" value="Unassembled WGS sequence"/>
</dbReference>
<dbReference type="AlphaFoldDB" id="A0A2N5V6Z3"/>
<feature type="compositionally biased region" description="Polar residues" evidence="1">
    <location>
        <begin position="158"/>
        <end position="167"/>
    </location>
</feature>
<reference evidence="2 3" key="1">
    <citation type="submission" date="2017-11" db="EMBL/GenBank/DDBJ databases">
        <title>De novo assembly and phasing of dikaryotic genomes from two isolates of Puccinia coronata f. sp. avenae, the causal agent of oat crown rust.</title>
        <authorList>
            <person name="Miller M.E."/>
            <person name="Zhang Y."/>
            <person name="Omidvar V."/>
            <person name="Sperschneider J."/>
            <person name="Schwessinger B."/>
            <person name="Raley C."/>
            <person name="Palmer J.M."/>
            <person name="Garnica D."/>
            <person name="Upadhyaya N."/>
            <person name="Rathjen J."/>
            <person name="Taylor J.M."/>
            <person name="Park R.F."/>
            <person name="Dodds P.N."/>
            <person name="Hirsch C.D."/>
            <person name="Kianian S.F."/>
            <person name="Figueroa M."/>
        </authorList>
    </citation>
    <scope>NUCLEOTIDE SEQUENCE [LARGE SCALE GENOMIC DNA]</scope>
    <source>
        <strain evidence="2">12SD80</strain>
    </source>
</reference>
<evidence type="ECO:0000256" key="1">
    <source>
        <dbReference type="SAM" id="MobiDB-lite"/>
    </source>
</evidence>
<protein>
    <submittedName>
        <fullName evidence="2">Uncharacterized protein</fullName>
    </submittedName>
</protein>
<feature type="region of interest" description="Disordered" evidence="1">
    <location>
        <begin position="1"/>
        <end position="48"/>
    </location>
</feature>
<accession>A0A2N5V6Z3</accession>
<name>A0A2N5V6Z3_9BASI</name>
<gene>
    <name evidence="2" type="ORF">PCASD_04754</name>
</gene>
<proteinExistence type="predicted"/>
<evidence type="ECO:0000313" key="2">
    <source>
        <dbReference type="EMBL" id="PLW45775.1"/>
    </source>
</evidence>
<feature type="compositionally biased region" description="Basic residues" evidence="1">
    <location>
        <begin position="117"/>
        <end position="126"/>
    </location>
</feature>
<sequence length="167" mass="19089">MPSSYSPYQEHRHPGKDAASPIHVAHHSWAGDTARPSRLSLKSPPPIPPRNYAPLPRELLTCKDHLGVWDHFESGCHQDASHSPPHLRLELERSSLRQRRLAARKLAENSSAPSPTLHHHHHHHHLDHQTTVRRCVYRRPALILKRHSQPTPRYRTVDANSSFTPVS</sequence>
<organism evidence="2 3">
    <name type="scientific">Puccinia coronata f. sp. avenae</name>
    <dbReference type="NCBI Taxonomy" id="200324"/>
    <lineage>
        <taxon>Eukaryota</taxon>
        <taxon>Fungi</taxon>
        <taxon>Dikarya</taxon>
        <taxon>Basidiomycota</taxon>
        <taxon>Pucciniomycotina</taxon>
        <taxon>Pucciniomycetes</taxon>
        <taxon>Pucciniales</taxon>
        <taxon>Pucciniaceae</taxon>
        <taxon>Puccinia</taxon>
    </lineage>
</organism>
<feature type="region of interest" description="Disordered" evidence="1">
    <location>
        <begin position="146"/>
        <end position="167"/>
    </location>
</feature>
<comment type="caution">
    <text evidence="2">The sequence shown here is derived from an EMBL/GenBank/DDBJ whole genome shotgun (WGS) entry which is preliminary data.</text>
</comment>